<dbReference type="GO" id="GO:0006082">
    <property type="term" value="P:organic acid metabolic process"/>
    <property type="evidence" value="ECO:0007669"/>
    <property type="project" value="TreeGrafter"/>
</dbReference>
<dbReference type="InterPro" id="IPR001128">
    <property type="entry name" value="Cyt_P450"/>
</dbReference>
<dbReference type="PRINTS" id="PR00385">
    <property type="entry name" value="P450"/>
</dbReference>
<evidence type="ECO:0000313" key="9">
    <source>
        <dbReference type="Proteomes" id="UP001283361"/>
    </source>
</evidence>
<feature type="binding site" description="axial binding residue" evidence="7">
    <location>
        <position position="494"/>
    </location>
    <ligand>
        <name>heme</name>
        <dbReference type="ChEBI" id="CHEBI:30413"/>
    </ligand>
    <ligandPart>
        <name>Fe</name>
        <dbReference type="ChEBI" id="CHEBI:18248"/>
    </ligandPart>
</feature>
<dbReference type="EMBL" id="JAWDGP010001382">
    <property type="protein sequence ID" value="KAK3792285.1"/>
    <property type="molecule type" value="Genomic_DNA"/>
</dbReference>
<keyword evidence="3 7" id="KW-0479">Metal-binding</keyword>
<evidence type="ECO:0000256" key="4">
    <source>
        <dbReference type="ARBA" id="ARBA00023002"/>
    </source>
</evidence>
<evidence type="ECO:0000256" key="5">
    <source>
        <dbReference type="ARBA" id="ARBA00023004"/>
    </source>
</evidence>
<keyword evidence="9" id="KW-1185">Reference proteome</keyword>
<dbReference type="Pfam" id="PF00067">
    <property type="entry name" value="p450"/>
    <property type="match status" value="1"/>
</dbReference>
<keyword evidence="7" id="KW-0349">Heme</keyword>
<evidence type="ECO:0000256" key="1">
    <source>
        <dbReference type="ARBA" id="ARBA00001971"/>
    </source>
</evidence>
<comment type="similarity">
    <text evidence="2">Belongs to the cytochrome P450 family.</text>
</comment>
<organism evidence="8 9">
    <name type="scientific">Elysia crispata</name>
    <name type="common">lettuce slug</name>
    <dbReference type="NCBI Taxonomy" id="231223"/>
    <lineage>
        <taxon>Eukaryota</taxon>
        <taxon>Metazoa</taxon>
        <taxon>Spiralia</taxon>
        <taxon>Lophotrochozoa</taxon>
        <taxon>Mollusca</taxon>
        <taxon>Gastropoda</taxon>
        <taxon>Heterobranchia</taxon>
        <taxon>Euthyneura</taxon>
        <taxon>Panpulmonata</taxon>
        <taxon>Sacoglossa</taxon>
        <taxon>Placobranchoidea</taxon>
        <taxon>Plakobranchidae</taxon>
        <taxon>Elysia</taxon>
    </lineage>
</organism>
<dbReference type="Proteomes" id="UP001283361">
    <property type="component" value="Unassembled WGS sequence"/>
</dbReference>
<dbReference type="AlphaFoldDB" id="A0AAE1E3L1"/>
<gene>
    <name evidence="8" type="ORF">RRG08_007363</name>
</gene>
<evidence type="ECO:0000313" key="8">
    <source>
        <dbReference type="EMBL" id="KAK3792285.1"/>
    </source>
</evidence>
<dbReference type="InterPro" id="IPR036396">
    <property type="entry name" value="Cyt_P450_sf"/>
</dbReference>
<dbReference type="PANTHER" id="PTHR24300">
    <property type="entry name" value="CYTOCHROME P450 508A4-RELATED"/>
    <property type="match status" value="1"/>
</dbReference>
<dbReference type="GO" id="GO:0005506">
    <property type="term" value="F:iron ion binding"/>
    <property type="evidence" value="ECO:0007669"/>
    <property type="project" value="InterPro"/>
</dbReference>
<dbReference type="GO" id="GO:0016712">
    <property type="term" value="F:oxidoreductase activity, acting on paired donors, with incorporation or reduction of molecular oxygen, reduced flavin or flavoprotein as one donor, and incorporation of one atom of oxygen"/>
    <property type="evidence" value="ECO:0007669"/>
    <property type="project" value="TreeGrafter"/>
</dbReference>
<dbReference type="PANTHER" id="PTHR24300:SF403">
    <property type="entry name" value="CYTOCHROME P450 306A1"/>
    <property type="match status" value="1"/>
</dbReference>
<comment type="caution">
    <text evidence="8">The sequence shown here is derived from an EMBL/GenBank/DDBJ whole genome shotgun (WGS) entry which is preliminary data.</text>
</comment>
<evidence type="ECO:0000256" key="3">
    <source>
        <dbReference type="ARBA" id="ARBA00022723"/>
    </source>
</evidence>
<reference evidence="8" key="1">
    <citation type="journal article" date="2023" name="G3 (Bethesda)">
        <title>A reference genome for the long-term kleptoplast-retaining sea slug Elysia crispata morphotype clarki.</title>
        <authorList>
            <person name="Eastman K.E."/>
            <person name="Pendleton A.L."/>
            <person name="Shaikh M.A."/>
            <person name="Suttiyut T."/>
            <person name="Ogas R."/>
            <person name="Tomko P."/>
            <person name="Gavelis G."/>
            <person name="Widhalm J.R."/>
            <person name="Wisecaver J.H."/>
        </authorList>
    </citation>
    <scope>NUCLEOTIDE SEQUENCE</scope>
    <source>
        <strain evidence="8">ECLA1</strain>
    </source>
</reference>
<protein>
    <recommendedName>
        <fullName evidence="10">Cytochrome P450</fullName>
    </recommendedName>
</protein>
<dbReference type="FunFam" id="1.10.630.10:FF:000036">
    <property type="entry name" value="CYtochrome P450 family"/>
    <property type="match status" value="1"/>
</dbReference>
<keyword evidence="4" id="KW-0560">Oxidoreductase</keyword>
<evidence type="ECO:0008006" key="10">
    <source>
        <dbReference type="Google" id="ProtNLM"/>
    </source>
</evidence>
<dbReference type="GO" id="GO:0020037">
    <property type="term" value="F:heme binding"/>
    <property type="evidence" value="ECO:0007669"/>
    <property type="project" value="InterPro"/>
</dbReference>
<dbReference type="GO" id="GO:0008395">
    <property type="term" value="F:steroid hydroxylase activity"/>
    <property type="evidence" value="ECO:0007669"/>
    <property type="project" value="TreeGrafter"/>
</dbReference>
<evidence type="ECO:0000256" key="2">
    <source>
        <dbReference type="ARBA" id="ARBA00010617"/>
    </source>
</evidence>
<proteinExistence type="inferred from homology"/>
<dbReference type="InterPro" id="IPR050182">
    <property type="entry name" value="Cytochrome_P450_fam2"/>
</dbReference>
<evidence type="ECO:0000256" key="6">
    <source>
        <dbReference type="ARBA" id="ARBA00023033"/>
    </source>
</evidence>
<dbReference type="InterPro" id="IPR002401">
    <property type="entry name" value="Cyt_P450_E_grp-I"/>
</dbReference>
<dbReference type="SUPFAM" id="SSF48264">
    <property type="entry name" value="Cytochrome P450"/>
    <property type="match status" value="1"/>
</dbReference>
<sequence>MTPRQSLEPRTRLVMKFSPIIGKEPGVGLASVLTCCSNQPMTSMESESFQNIESWTSQTLIYLAVTLGLVVLLKYLFTSNVPHNIPPFPARAYPILGHLPYLKNGTREQMDKWTKSTGEIFSLYFGSRLVVVLNSYDVLYQAFVKHGDTLSDRPPSAFIVNSANFNKGIVNSSGHIWKEQRTVALHILRSFGMGKNILAQKVSEEVSAYLTALSQLSGQPIEARTLTITAVSNIICSIIVGKRFEYDDSYFTKFMDIMNEQVRLFAANSLATVFRFVHYLPGDLFNAKKRSLNFQEIHTYFCEHYVKITESQYDENNLDSFISAYLFEMKKTERQGKESSLDRSNLARVLGNLFIAGSETTSTTLLWFMVYMINFPEVQKKVFREIKEVVGLERAPAMQDRTKLNYTNAVILESQRLSSIVPLGVPHYSNEDTTINGYTIPAGTTILSNLDAVLFSADTWKDPLEFRPERFLDAHGNVTQPEQFVAYSIGRRVCLGEALARMELYLFVSGLIQRFELLPAKPGQPPLRKSATGITSPPVKFLLRFKDRQES</sequence>
<comment type="cofactor">
    <cofactor evidence="1 7">
        <name>heme</name>
        <dbReference type="ChEBI" id="CHEBI:30413"/>
    </cofactor>
</comment>
<dbReference type="GO" id="GO:0006805">
    <property type="term" value="P:xenobiotic metabolic process"/>
    <property type="evidence" value="ECO:0007669"/>
    <property type="project" value="TreeGrafter"/>
</dbReference>
<dbReference type="Gene3D" id="1.10.630.10">
    <property type="entry name" value="Cytochrome P450"/>
    <property type="match status" value="1"/>
</dbReference>
<dbReference type="GO" id="GO:0005737">
    <property type="term" value="C:cytoplasm"/>
    <property type="evidence" value="ECO:0007669"/>
    <property type="project" value="TreeGrafter"/>
</dbReference>
<evidence type="ECO:0000256" key="7">
    <source>
        <dbReference type="PIRSR" id="PIRSR602401-1"/>
    </source>
</evidence>
<dbReference type="PRINTS" id="PR00463">
    <property type="entry name" value="EP450I"/>
</dbReference>
<accession>A0AAE1E3L1</accession>
<keyword evidence="6" id="KW-0503">Monooxygenase</keyword>
<keyword evidence="5 7" id="KW-0408">Iron</keyword>
<name>A0AAE1E3L1_9GAST</name>